<gene>
    <name evidence="1" type="ORF">CYCCA115_LOCUS2397</name>
</gene>
<dbReference type="EMBL" id="CAKOGP040000147">
    <property type="protein sequence ID" value="CAJ1931451.1"/>
    <property type="molecule type" value="Genomic_DNA"/>
</dbReference>
<keyword evidence="2" id="KW-1185">Reference proteome</keyword>
<name>A0AAD2FDV6_9STRA</name>
<sequence>MFSTRLRRRLLVPTTLPSLAMIVALMILVQHSSEAFFCASPILPLKTRLAESTWRTLDTARTKCSQRLYATPKLARTIPVLGPIPGSPPLLVGEDYVLEFPSPLQWNTLEECLHIHELYLKEQPEEVVGIDAAPLVAVMDDVTSQQTLDTRNSKYATIAAIVGVVTPSKVTLDTSSEESFMESLQLITANQKDTFLPSKSKIRLVGIGRASLCGFHSRLPNSYWQAFDKIQGIQGDDEGLDDGEYLDERETPLLIAQFNLMVDTDQRSEGAQKVGRARFVSPVHALAEMSQWTAKLQFMHEDRQRLVRGLKAADARLKASTGTTLEDHDGIGLLSSGFVLDDAENMRAAQPDIDTLLEDFPGQQHKAFSGQSALSQVMQWKNYGMGFTAAAFSSIPPLTHNMMEKLQAYYSPQKQVTEEYYYEVLSFMAVLSLKDFLPRDALNYALKATNTMERMQWAYEMMIEHKLLLKDASEEISAELRDCGEECTDLW</sequence>
<dbReference type="AlphaFoldDB" id="A0AAD2FDV6"/>
<evidence type="ECO:0000313" key="1">
    <source>
        <dbReference type="EMBL" id="CAJ1931451.1"/>
    </source>
</evidence>
<protein>
    <submittedName>
        <fullName evidence="1">Uncharacterized protein</fullName>
    </submittedName>
</protein>
<comment type="caution">
    <text evidence="1">The sequence shown here is derived from an EMBL/GenBank/DDBJ whole genome shotgun (WGS) entry which is preliminary data.</text>
</comment>
<reference evidence="1" key="1">
    <citation type="submission" date="2023-08" db="EMBL/GenBank/DDBJ databases">
        <authorList>
            <person name="Audoor S."/>
            <person name="Bilcke G."/>
        </authorList>
    </citation>
    <scope>NUCLEOTIDE SEQUENCE</scope>
</reference>
<organism evidence="1 2">
    <name type="scientific">Cylindrotheca closterium</name>
    <dbReference type="NCBI Taxonomy" id="2856"/>
    <lineage>
        <taxon>Eukaryota</taxon>
        <taxon>Sar</taxon>
        <taxon>Stramenopiles</taxon>
        <taxon>Ochrophyta</taxon>
        <taxon>Bacillariophyta</taxon>
        <taxon>Bacillariophyceae</taxon>
        <taxon>Bacillariophycidae</taxon>
        <taxon>Bacillariales</taxon>
        <taxon>Bacillariaceae</taxon>
        <taxon>Cylindrotheca</taxon>
    </lineage>
</organism>
<evidence type="ECO:0000313" key="2">
    <source>
        <dbReference type="Proteomes" id="UP001295423"/>
    </source>
</evidence>
<accession>A0AAD2FDV6</accession>
<proteinExistence type="predicted"/>
<dbReference type="Proteomes" id="UP001295423">
    <property type="component" value="Unassembled WGS sequence"/>
</dbReference>